<reference evidence="6 7" key="1">
    <citation type="journal article" date="2015" name="Antonie Van Leeuwenhoek">
        <title>Prauserella endophytica sp. nov., an endophytic actinobacterium isolated from Tamarix taklamakanensis.</title>
        <authorList>
            <person name="Liu J.M."/>
            <person name="Habden X."/>
            <person name="Guo L."/>
            <person name="Tuo L."/>
            <person name="Jiang Z.K."/>
            <person name="Liu S.W."/>
            <person name="Liu X.F."/>
            <person name="Chen L."/>
            <person name="Li R.F."/>
            <person name="Zhang Y.Q."/>
            <person name="Sun C.H."/>
        </authorList>
    </citation>
    <scope>NUCLEOTIDE SEQUENCE [LARGE SCALE GENOMIC DNA]</scope>
    <source>
        <strain evidence="6 7">CGMCC 4.7182</strain>
    </source>
</reference>
<evidence type="ECO:0000256" key="4">
    <source>
        <dbReference type="ARBA" id="ARBA00023204"/>
    </source>
</evidence>
<keyword evidence="7" id="KW-1185">Reference proteome</keyword>
<keyword evidence="3" id="KW-0227">DNA damage</keyword>
<gene>
    <name evidence="6" type="ORF">FCN18_20695</name>
</gene>
<dbReference type="InterPro" id="IPR011257">
    <property type="entry name" value="DNA_glycosylase"/>
</dbReference>
<dbReference type="InterPro" id="IPR003265">
    <property type="entry name" value="HhH-GPD_domain"/>
</dbReference>
<keyword evidence="4" id="KW-0234">DNA repair</keyword>
<dbReference type="SMART" id="SM00478">
    <property type="entry name" value="ENDO3c"/>
    <property type="match status" value="1"/>
</dbReference>
<dbReference type="Proteomes" id="UP000309992">
    <property type="component" value="Unassembled WGS sequence"/>
</dbReference>
<comment type="catalytic activity">
    <reaction evidence="1">
        <text>Hydrolysis of alkylated DNA, releasing 3-methyladenine, 3-methylguanine, 7-methylguanine and 7-methyladenine.</text>
        <dbReference type="EC" id="3.2.2.21"/>
    </reaction>
</comment>
<evidence type="ECO:0000256" key="1">
    <source>
        <dbReference type="ARBA" id="ARBA00000086"/>
    </source>
</evidence>
<evidence type="ECO:0000259" key="5">
    <source>
        <dbReference type="SMART" id="SM00478"/>
    </source>
</evidence>
<protein>
    <recommendedName>
        <fullName evidence="2">DNA-3-methyladenine glycosylase II</fullName>
        <ecNumber evidence="2">3.2.2.21</ecNumber>
    </recommendedName>
</protein>
<dbReference type="PANTHER" id="PTHR43003:SF5">
    <property type="entry name" value="DNA-3-METHYLADENINE GLYCOSYLASE"/>
    <property type="match status" value="1"/>
</dbReference>
<evidence type="ECO:0000256" key="3">
    <source>
        <dbReference type="ARBA" id="ARBA00022763"/>
    </source>
</evidence>
<comment type="caution">
    <text evidence="6">The sequence shown here is derived from an EMBL/GenBank/DDBJ whole genome shotgun (WGS) entry which is preliminary data.</text>
</comment>
<dbReference type="EMBL" id="SWMS01000011">
    <property type="protein sequence ID" value="TKG69213.1"/>
    <property type="molecule type" value="Genomic_DNA"/>
</dbReference>
<feature type="domain" description="HhH-GPD" evidence="5">
    <location>
        <begin position="141"/>
        <end position="301"/>
    </location>
</feature>
<proteinExistence type="predicted"/>
<evidence type="ECO:0000313" key="6">
    <source>
        <dbReference type="EMBL" id="TKG69213.1"/>
    </source>
</evidence>
<dbReference type="Gene3D" id="1.10.340.30">
    <property type="entry name" value="Hypothetical protein, domain 2"/>
    <property type="match status" value="1"/>
</dbReference>
<evidence type="ECO:0000313" key="7">
    <source>
        <dbReference type="Proteomes" id="UP000309992"/>
    </source>
</evidence>
<dbReference type="PANTHER" id="PTHR43003">
    <property type="entry name" value="DNA-3-METHYLADENINE GLYCOSYLASE"/>
    <property type="match status" value="1"/>
</dbReference>
<organism evidence="6 7">
    <name type="scientific">Prauserella endophytica</name>
    <dbReference type="NCBI Taxonomy" id="1592324"/>
    <lineage>
        <taxon>Bacteria</taxon>
        <taxon>Bacillati</taxon>
        <taxon>Actinomycetota</taxon>
        <taxon>Actinomycetes</taxon>
        <taxon>Pseudonocardiales</taxon>
        <taxon>Pseudonocardiaceae</taxon>
        <taxon>Prauserella</taxon>
        <taxon>Prauserella coralliicola group</taxon>
    </lineage>
</organism>
<dbReference type="SUPFAM" id="SSF48150">
    <property type="entry name" value="DNA-glycosylase"/>
    <property type="match status" value="1"/>
</dbReference>
<dbReference type="Gene3D" id="1.10.1670.40">
    <property type="match status" value="1"/>
</dbReference>
<evidence type="ECO:0000256" key="2">
    <source>
        <dbReference type="ARBA" id="ARBA00012000"/>
    </source>
</evidence>
<name>A0ABY2S228_9PSEU</name>
<dbReference type="EC" id="3.2.2.21" evidence="2"/>
<dbReference type="InterPro" id="IPR051912">
    <property type="entry name" value="Alkylbase_DNA_Glycosylase/TA"/>
</dbReference>
<sequence>MLTTARRTIRPTTVEFEICGDFDLTRCAAFPADRSPAGRAAEDDPGTLRLAFPLDGTGEHVGALVRQRAHDVVSVEVTATREAVPAVAEQVRRMLSLDVDGTGFADAVAADPVMRTLRERHPGLRPVLFHSPYEAACWAVICARLRVAQAALLKQRLAARLGCAVAVGGRTVASFPSPEQLCALDEQPGLSAQKRQRLVAIAGAAREGLLDAWSLRAMPVEDALERVRGLAGVGPFSAELIVVRGVGHPDVFPRHELRLHTVMAAVYGTGVVEELEDIAQRWQPFRSWGAFLLRSVGTSAITWSRHGGEER</sequence>
<accession>A0ABY2S228</accession>
<dbReference type="RefSeq" id="WP_137095880.1">
    <property type="nucleotide sequence ID" value="NZ_SWMS01000011.1"/>
</dbReference>